<comment type="caution">
    <text evidence="2">The sequence shown here is derived from an EMBL/GenBank/DDBJ whole genome shotgun (WGS) entry which is preliminary data.</text>
</comment>
<keyword evidence="1" id="KW-0472">Membrane</keyword>
<reference evidence="3" key="1">
    <citation type="journal article" date="2019" name="Int. J. Syst. Evol. Microbiol.">
        <title>The Global Catalogue of Microorganisms (GCM) 10K type strain sequencing project: providing services to taxonomists for standard genome sequencing and annotation.</title>
        <authorList>
            <consortium name="The Broad Institute Genomics Platform"/>
            <consortium name="The Broad Institute Genome Sequencing Center for Infectious Disease"/>
            <person name="Wu L."/>
            <person name="Ma J."/>
        </authorList>
    </citation>
    <scope>NUCLEOTIDE SEQUENCE [LARGE SCALE GENOMIC DNA]</scope>
    <source>
        <strain evidence="3">JCM 16013</strain>
    </source>
</reference>
<gene>
    <name evidence="2" type="ORF">GCM10009838_45040</name>
</gene>
<evidence type="ECO:0000256" key="1">
    <source>
        <dbReference type="SAM" id="Phobius"/>
    </source>
</evidence>
<feature type="transmembrane region" description="Helical" evidence="1">
    <location>
        <begin position="183"/>
        <end position="200"/>
    </location>
</feature>
<keyword evidence="1" id="KW-0812">Transmembrane</keyword>
<organism evidence="2 3">
    <name type="scientific">Catenulispora subtropica</name>
    <dbReference type="NCBI Taxonomy" id="450798"/>
    <lineage>
        <taxon>Bacteria</taxon>
        <taxon>Bacillati</taxon>
        <taxon>Actinomycetota</taxon>
        <taxon>Actinomycetes</taxon>
        <taxon>Catenulisporales</taxon>
        <taxon>Catenulisporaceae</taxon>
        <taxon>Catenulispora</taxon>
    </lineage>
</organism>
<dbReference type="EMBL" id="BAAAQM010000025">
    <property type="protein sequence ID" value="GAA1979067.1"/>
    <property type="molecule type" value="Genomic_DNA"/>
</dbReference>
<keyword evidence="1" id="KW-1133">Transmembrane helix</keyword>
<evidence type="ECO:0000313" key="3">
    <source>
        <dbReference type="Proteomes" id="UP001499854"/>
    </source>
</evidence>
<feature type="transmembrane region" description="Helical" evidence="1">
    <location>
        <begin position="105"/>
        <end position="131"/>
    </location>
</feature>
<accession>A0ABP5DIY5</accession>
<dbReference type="RefSeq" id="WP_344659062.1">
    <property type="nucleotide sequence ID" value="NZ_BAAAQM010000025.1"/>
</dbReference>
<feature type="transmembrane region" description="Helical" evidence="1">
    <location>
        <begin position="235"/>
        <end position="256"/>
    </location>
</feature>
<name>A0ABP5DIY5_9ACTN</name>
<feature type="transmembrane region" description="Helical" evidence="1">
    <location>
        <begin position="151"/>
        <end position="176"/>
    </location>
</feature>
<protein>
    <recommendedName>
        <fullName evidence="4">ABC transporter permease</fullName>
    </recommendedName>
</protein>
<evidence type="ECO:0000313" key="2">
    <source>
        <dbReference type="EMBL" id="GAA1979067.1"/>
    </source>
</evidence>
<keyword evidence="3" id="KW-1185">Reference proteome</keyword>
<proteinExistence type="predicted"/>
<evidence type="ECO:0008006" key="4">
    <source>
        <dbReference type="Google" id="ProtNLM"/>
    </source>
</evidence>
<sequence>MSGVFTDAVHAEWTKLRTVAGTAWLLAAAVVLTVGLSAASAAGVSCDGPHCGQDPAKVGLLGVMLGQAVVAVLAVLAVGEEYGTGMIRVTFAAVPRREAVLAAKALVVTVLTAAAGTVAVLGSALTALVLLPGNGFTAANGYGPRLATAATARAACGSVLYLVLVALLAVGITALVRDSASGIGAVLGLLYLFPIVAMVISNPDWHRHAEQIGPMQAGLTIQATTDLAQQPLTPWQGIGVLAVWAFGALAVGGVTMRVRDA</sequence>
<feature type="transmembrane region" description="Helical" evidence="1">
    <location>
        <begin position="56"/>
        <end position="78"/>
    </location>
</feature>
<dbReference type="Proteomes" id="UP001499854">
    <property type="component" value="Unassembled WGS sequence"/>
</dbReference>
<feature type="transmembrane region" description="Helical" evidence="1">
    <location>
        <begin position="23"/>
        <end position="44"/>
    </location>
</feature>